<evidence type="ECO:0000313" key="1">
    <source>
        <dbReference type="EMBL" id="SDL22951.1"/>
    </source>
</evidence>
<proteinExistence type="predicted"/>
<name>A0A1G9ICL0_9HYPH</name>
<keyword evidence="2" id="KW-1185">Reference proteome</keyword>
<protein>
    <submittedName>
        <fullName evidence="1">Uncharacterized protein</fullName>
    </submittedName>
</protein>
<dbReference type="AlphaFoldDB" id="A0A1G9ICL0"/>
<accession>A0A1G9ICL0</accession>
<dbReference type="EMBL" id="FNEE01000030">
    <property type="protein sequence ID" value="SDL22951.1"/>
    <property type="molecule type" value="Genomic_DNA"/>
</dbReference>
<gene>
    <name evidence="1" type="ORF">SAMN05428953_1301</name>
</gene>
<organism evidence="1 2">
    <name type="scientific">Mesorhizobium muleiense</name>
    <dbReference type="NCBI Taxonomy" id="1004279"/>
    <lineage>
        <taxon>Bacteria</taxon>
        <taxon>Pseudomonadati</taxon>
        <taxon>Pseudomonadota</taxon>
        <taxon>Alphaproteobacteria</taxon>
        <taxon>Hyphomicrobiales</taxon>
        <taxon>Phyllobacteriaceae</taxon>
        <taxon>Mesorhizobium</taxon>
    </lineage>
</organism>
<reference evidence="2" key="1">
    <citation type="submission" date="2016-10" db="EMBL/GenBank/DDBJ databases">
        <authorList>
            <person name="Varghese N."/>
            <person name="Submissions S."/>
        </authorList>
    </citation>
    <scope>NUCLEOTIDE SEQUENCE [LARGE SCALE GENOMIC DNA]</scope>
    <source>
        <strain evidence="2">CGMCC 1.11022</strain>
    </source>
</reference>
<dbReference type="Proteomes" id="UP000198894">
    <property type="component" value="Unassembled WGS sequence"/>
</dbReference>
<feature type="non-terminal residue" evidence="1">
    <location>
        <position position="1"/>
    </location>
</feature>
<evidence type="ECO:0000313" key="2">
    <source>
        <dbReference type="Proteomes" id="UP000198894"/>
    </source>
</evidence>
<sequence length="25" mass="2705">IGQILGTVTSTECRNYFIEAGYAPT</sequence>